<evidence type="ECO:0000256" key="2">
    <source>
        <dbReference type="SAM" id="MobiDB-lite"/>
    </source>
</evidence>
<dbReference type="RefSeq" id="WP_027305938.1">
    <property type="nucleotide sequence ID" value="NZ_CP020867.1"/>
</dbReference>
<feature type="domain" description="MobA/VirD2-like nuclease" evidence="3">
    <location>
        <begin position="96"/>
        <end position="189"/>
    </location>
</feature>
<dbReference type="EMBL" id="CP020867">
    <property type="protein sequence ID" value="ARJ57146.1"/>
    <property type="molecule type" value="Genomic_DNA"/>
</dbReference>
<dbReference type="Proteomes" id="UP000192902">
    <property type="component" value="Chromosome"/>
</dbReference>
<evidence type="ECO:0000259" key="3">
    <source>
        <dbReference type="Pfam" id="PF03432"/>
    </source>
</evidence>
<dbReference type="KEGG" id="ccun:CCUN_1563"/>
<dbReference type="eggNOG" id="COG3843">
    <property type="taxonomic scope" value="Bacteria"/>
</dbReference>
<dbReference type="Pfam" id="PF03432">
    <property type="entry name" value="Relaxase"/>
    <property type="match status" value="1"/>
</dbReference>
<reference evidence="4 5" key="1">
    <citation type="submission" date="2017-04" db="EMBL/GenBank/DDBJ databases">
        <title>Complete genome sequence of the Campylobacter cuniculorum type strain LMG24588.</title>
        <authorList>
            <person name="Miller W.G."/>
            <person name="Yee E."/>
            <person name="Revez J."/>
            <person name="Bono J.L."/>
            <person name="Rossi M."/>
        </authorList>
    </citation>
    <scope>NUCLEOTIDE SEQUENCE [LARGE SCALE GENOMIC DNA]</scope>
    <source>
        <strain evidence="4 5">LMG 24588</strain>
    </source>
</reference>
<dbReference type="InterPro" id="IPR005094">
    <property type="entry name" value="Endonuclease_MobA/VirD2"/>
</dbReference>
<feature type="coiled-coil region" evidence="1">
    <location>
        <begin position="255"/>
        <end position="299"/>
    </location>
</feature>
<organism evidence="4 5">
    <name type="scientific">Campylobacter cuniculorum DSM 23162 = LMG 24588</name>
    <dbReference type="NCBI Taxonomy" id="1121267"/>
    <lineage>
        <taxon>Bacteria</taxon>
        <taxon>Pseudomonadati</taxon>
        <taxon>Campylobacterota</taxon>
        <taxon>Epsilonproteobacteria</taxon>
        <taxon>Campylobacterales</taxon>
        <taxon>Campylobacteraceae</taxon>
        <taxon>Campylobacter</taxon>
    </lineage>
</organism>
<feature type="compositionally biased region" description="Polar residues" evidence="2">
    <location>
        <begin position="526"/>
        <end position="537"/>
    </location>
</feature>
<feature type="region of interest" description="Disordered" evidence="2">
    <location>
        <begin position="517"/>
        <end position="537"/>
    </location>
</feature>
<name>A0A1W6BYG5_9BACT</name>
<keyword evidence="1" id="KW-0175">Coiled coil</keyword>
<gene>
    <name evidence="4" type="ORF">CCUN_1563</name>
</gene>
<sequence length="537" mass="65193">MSDFLKKIKDMSWEEYWEEYKKIPSAYTKEDLPQTHKIIFGKIIHSQNISSKLNHNKAKQVFVKNIANMDRLHTKNALSYALTKSENSFLMNEKGEELSLKELIKDWSKTYATREHTKEAWHLVFSVDENHLNEKSIRALRESVKETMSMNFFGHKYAMILHNHQSKPHIHVILNKYNFLEHKRLHFQKRTDIKYFFSHLREDFSYALRARGLNYENKNPLEKDLRLAYEKSQNQEQKINTDAQFAIRELYAQFNEKFQKEIQLKRQKITHLQDEYENMKKTHAKLEELLEQYIRHKNKKMFALYKELKEHGKEMSLKSKECIREIKHFNTLHYKLQYSQQKQNEHYKEQFQNVLAKRNFLQNYERLFPRHKGASKSEIQNYYRVKKSLQLSQKEAEKTLKNYSENFYKDLFYENTNLFVLQKQYKSLDENLYRLKSADFFLKEKAEPFIQLLQKNKAFIKECSEKRFAKIEKAVLEKNFGKNQFLLKEYTFACEFLQKENKMKKTFTDKKFPSKSYEKTQERYKNSTQTQHQSLRL</sequence>
<dbReference type="AlphaFoldDB" id="A0A1W6BYG5"/>
<evidence type="ECO:0000313" key="4">
    <source>
        <dbReference type="EMBL" id="ARJ57146.1"/>
    </source>
</evidence>
<evidence type="ECO:0000256" key="1">
    <source>
        <dbReference type="SAM" id="Coils"/>
    </source>
</evidence>
<accession>A0A1W6BYG5</accession>
<protein>
    <submittedName>
        <fullName evidence="4">Relaxase, putative type IV secretion system protein VirD2</fullName>
    </submittedName>
</protein>
<proteinExistence type="predicted"/>
<dbReference type="OrthoDB" id="5362551at2"/>
<evidence type="ECO:0000313" key="5">
    <source>
        <dbReference type="Proteomes" id="UP000192902"/>
    </source>
</evidence>